<reference evidence="2" key="1">
    <citation type="submission" date="2021-01" db="EMBL/GenBank/DDBJ databases">
        <authorList>
            <person name="Kaushik A."/>
        </authorList>
    </citation>
    <scope>NUCLEOTIDE SEQUENCE</scope>
    <source>
        <strain evidence="2">Type strain: AG8-Rh-89/</strain>
    </source>
</reference>
<protein>
    <submittedName>
        <fullName evidence="2">Uncharacterized protein</fullName>
    </submittedName>
</protein>
<feature type="region of interest" description="Disordered" evidence="1">
    <location>
        <begin position="1"/>
        <end position="23"/>
    </location>
</feature>
<name>A0A8H3ASV2_9AGAM</name>
<feature type="region of interest" description="Disordered" evidence="1">
    <location>
        <begin position="235"/>
        <end position="262"/>
    </location>
</feature>
<dbReference type="AlphaFoldDB" id="A0A8H3ASV2"/>
<sequence length="298" mass="32481">MPIPWAASSGSGVPDGAMAASSNSPYCTTVDTELLDPPEEPSLVQQPTRTSARSVCRSVPHSDNLVNFGQVDVVDILVSGNDLQDEFSSRLSSALASNAVPQPLSSPILRARSAPPSFSRFYLCQFCRQTCWKYWCNHYYSLHEHHLGSRQSASIGLESSAPAVPDARVKGEEGTFPTGPPTERELLYDAACASNFSEHWLGPQGWVTRPAPGPLPDLVEISKEGNESMVQELFSKRKGRGGGEESVPEGKRRRTEVVGQSETDKVMMAEECAVEDEVWVEGEPNEAEIRVQEKSVMG</sequence>
<dbReference type="EMBL" id="CAJMWZ010001509">
    <property type="protein sequence ID" value="CAE6437360.1"/>
    <property type="molecule type" value="Genomic_DNA"/>
</dbReference>
<gene>
    <name evidence="2" type="ORF">RDB_LOCUS25676</name>
</gene>
<dbReference type="Proteomes" id="UP000663850">
    <property type="component" value="Unassembled WGS sequence"/>
</dbReference>
<accession>A0A8H3ASV2</accession>
<evidence type="ECO:0000313" key="2">
    <source>
        <dbReference type="EMBL" id="CAE6437360.1"/>
    </source>
</evidence>
<comment type="caution">
    <text evidence="2">The sequence shown here is derived from an EMBL/GenBank/DDBJ whole genome shotgun (WGS) entry which is preliminary data.</text>
</comment>
<organism evidence="2 3">
    <name type="scientific">Rhizoctonia solani</name>
    <dbReference type="NCBI Taxonomy" id="456999"/>
    <lineage>
        <taxon>Eukaryota</taxon>
        <taxon>Fungi</taxon>
        <taxon>Dikarya</taxon>
        <taxon>Basidiomycota</taxon>
        <taxon>Agaricomycotina</taxon>
        <taxon>Agaricomycetes</taxon>
        <taxon>Cantharellales</taxon>
        <taxon>Ceratobasidiaceae</taxon>
        <taxon>Rhizoctonia</taxon>
    </lineage>
</organism>
<evidence type="ECO:0000313" key="3">
    <source>
        <dbReference type="Proteomes" id="UP000663850"/>
    </source>
</evidence>
<proteinExistence type="predicted"/>
<evidence type="ECO:0000256" key="1">
    <source>
        <dbReference type="SAM" id="MobiDB-lite"/>
    </source>
</evidence>